<organism evidence="1 2">
    <name type="scientific">Priestia koreensis</name>
    <dbReference type="NCBI Taxonomy" id="284581"/>
    <lineage>
        <taxon>Bacteria</taxon>
        <taxon>Bacillati</taxon>
        <taxon>Bacillota</taxon>
        <taxon>Bacilli</taxon>
        <taxon>Bacillales</taxon>
        <taxon>Bacillaceae</taxon>
        <taxon>Priestia</taxon>
    </lineage>
</organism>
<gene>
    <name evidence="1" type="ORF">AMD01_05590</name>
</gene>
<accession>A0A0M0L8V6</accession>
<name>A0A0M0L8V6_9BACI</name>
<comment type="caution">
    <text evidence="1">The sequence shown here is derived from an EMBL/GenBank/DDBJ whole genome shotgun (WGS) entry which is preliminary data.</text>
</comment>
<dbReference type="EMBL" id="LILC01000007">
    <property type="protein sequence ID" value="KOO47516.1"/>
    <property type="molecule type" value="Genomic_DNA"/>
</dbReference>
<reference evidence="2" key="1">
    <citation type="submission" date="2015-08" db="EMBL/GenBank/DDBJ databases">
        <title>Fjat-14210 dsm16467.</title>
        <authorList>
            <person name="Liu B."/>
            <person name="Wang J."/>
            <person name="Zhu Y."/>
            <person name="Liu G."/>
            <person name="Chen Q."/>
            <person name="Chen Z."/>
            <person name="Lan J."/>
            <person name="Che J."/>
            <person name="Ge C."/>
            <person name="Shi H."/>
            <person name="Pan Z."/>
            <person name="Liu X."/>
        </authorList>
    </citation>
    <scope>NUCLEOTIDE SEQUENCE [LARGE SCALE GENOMIC DNA]</scope>
    <source>
        <strain evidence="2">DSM 16467</strain>
    </source>
</reference>
<keyword evidence="2" id="KW-1185">Reference proteome</keyword>
<proteinExistence type="predicted"/>
<dbReference type="OrthoDB" id="2972545at2"/>
<dbReference type="AlphaFoldDB" id="A0A0M0L8V6"/>
<dbReference type="Proteomes" id="UP000037558">
    <property type="component" value="Unassembled WGS sequence"/>
</dbReference>
<sequence>MLNKASAFETFKYFLECYFNMSADYSELEKVIAEFNSFEDIKNRKKLRAELATIPKLTEWEAIQTFILKNGMRRMDEERTKWFIEVIIDHLK</sequence>
<evidence type="ECO:0000313" key="1">
    <source>
        <dbReference type="EMBL" id="KOO47516.1"/>
    </source>
</evidence>
<protein>
    <submittedName>
        <fullName evidence="1">Uncharacterized protein</fullName>
    </submittedName>
</protein>
<dbReference type="PATRIC" id="fig|284581.3.peg.4504"/>
<evidence type="ECO:0000313" key="2">
    <source>
        <dbReference type="Proteomes" id="UP000037558"/>
    </source>
</evidence>